<feature type="compositionally biased region" description="Acidic residues" evidence="6">
    <location>
        <begin position="373"/>
        <end position="386"/>
    </location>
</feature>
<feature type="DNA-binding region" description="HMG box" evidence="5">
    <location>
        <begin position="71"/>
        <end position="141"/>
    </location>
</feature>
<feature type="region of interest" description="Disordered" evidence="6">
    <location>
        <begin position="52"/>
        <end position="72"/>
    </location>
</feature>
<evidence type="ECO:0000256" key="5">
    <source>
        <dbReference type="PROSITE-ProRule" id="PRU00267"/>
    </source>
</evidence>
<dbReference type="PROSITE" id="PS50118">
    <property type="entry name" value="HMG_BOX_2"/>
    <property type="match status" value="2"/>
</dbReference>
<dbReference type="Gene3D" id="1.10.30.10">
    <property type="entry name" value="High mobility group box domain"/>
    <property type="match status" value="2"/>
</dbReference>
<dbReference type="FunFam" id="1.10.30.10:FF:000016">
    <property type="entry name" value="FACT complex subunit SSRP1"/>
    <property type="match status" value="1"/>
</dbReference>
<keyword evidence="3 5" id="KW-0238">DNA-binding</keyword>
<organism evidence="8 10">
    <name type="scientific">Rotaria socialis</name>
    <dbReference type="NCBI Taxonomy" id="392032"/>
    <lineage>
        <taxon>Eukaryota</taxon>
        <taxon>Metazoa</taxon>
        <taxon>Spiralia</taxon>
        <taxon>Gnathifera</taxon>
        <taxon>Rotifera</taxon>
        <taxon>Eurotatoria</taxon>
        <taxon>Bdelloidea</taxon>
        <taxon>Philodinida</taxon>
        <taxon>Philodinidae</taxon>
        <taxon>Rotaria</taxon>
    </lineage>
</organism>
<evidence type="ECO:0000256" key="6">
    <source>
        <dbReference type="SAM" id="MobiDB-lite"/>
    </source>
</evidence>
<feature type="DNA-binding region" description="HMG box" evidence="5">
    <location>
        <begin position="157"/>
        <end position="225"/>
    </location>
</feature>
<evidence type="ECO:0000256" key="1">
    <source>
        <dbReference type="ARBA" id="ARBA00004123"/>
    </source>
</evidence>
<comment type="caution">
    <text evidence="8">The sequence shown here is derived from an EMBL/GenBank/DDBJ whole genome shotgun (WGS) entry which is preliminary data.</text>
</comment>
<protein>
    <recommendedName>
        <fullName evidence="7">HMG box domain-containing protein</fullName>
    </recommendedName>
</protein>
<feature type="region of interest" description="Disordered" evidence="6">
    <location>
        <begin position="339"/>
        <end position="386"/>
    </location>
</feature>
<feature type="domain" description="HMG box" evidence="7">
    <location>
        <begin position="157"/>
        <end position="225"/>
    </location>
</feature>
<feature type="compositionally biased region" description="Basic and acidic residues" evidence="6">
    <location>
        <begin position="363"/>
        <end position="372"/>
    </location>
</feature>
<dbReference type="AlphaFoldDB" id="A0A818SYL9"/>
<evidence type="ECO:0000313" key="10">
    <source>
        <dbReference type="Proteomes" id="UP000663865"/>
    </source>
</evidence>
<feature type="region of interest" description="Disordered" evidence="6">
    <location>
        <begin position="195"/>
        <end position="219"/>
    </location>
</feature>
<accession>A0A818SYL9</accession>
<feature type="compositionally biased region" description="Low complexity" evidence="6">
    <location>
        <begin position="263"/>
        <end position="274"/>
    </location>
</feature>
<dbReference type="Proteomes" id="UP000663838">
    <property type="component" value="Unassembled WGS sequence"/>
</dbReference>
<dbReference type="FunFam" id="1.10.30.10:FF:000073">
    <property type="entry name" value="High mobility group protein 1 homolog"/>
    <property type="match status" value="1"/>
</dbReference>
<dbReference type="Proteomes" id="UP000663865">
    <property type="component" value="Unassembled WGS sequence"/>
</dbReference>
<dbReference type="EMBL" id="CAJOBS010000052">
    <property type="protein sequence ID" value="CAF4480689.1"/>
    <property type="molecule type" value="Genomic_DNA"/>
</dbReference>
<dbReference type="SUPFAM" id="SSF47095">
    <property type="entry name" value="HMG-box"/>
    <property type="match status" value="2"/>
</dbReference>
<proteinExistence type="inferred from homology"/>
<gene>
    <name evidence="8" type="ORF">KIK155_LOCUS25105</name>
    <name evidence="9" type="ORF">TOA249_LOCUS1765</name>
</gene>
<feature type="compositionally biased region" description="Polar residues" evidence="6">
    <location>
        <begin position="275"/>
        <end position="301"/>
    </location>
</feature>
<dbReference type="GO" id="GO:0005634">
    <property type="term" value="C:nucleus"/>
    <property type="evidence" value="ECO:0007669"/>
    <property type="project" value="UniProtKB-SubCell"/>
</dbReference>
<feature type="compositionally biased region" description="Polar residues" evidence="6">
    <location>
        <begin position="353"/>
        <end position="362"/>
    </location>
</feature>
<name>A0A818SYL9_9BILA</name>
<evidence type="ECO:0000256" key="3">
    <source>
        <dbReference type="ARBA" id="ARBA00023125"/>
    </source>
</evidence>
<evidence type="ECO:0000313" key="8">
    <source>
        <dbReference type="EMBL" id="CAF3677510.1"/>
    </source>
</evidence>
<dbReference type="InterPro" id="IPR050342">
    <property type="entry name" value="HMGB"/>
</dbReference>
<dbReference type="GO" id="GO:0003677">
    <property type="term" value="F:DNA binding"/>
    <property type="evidence" value="ECO:0007669"/>
    <property type="project" value="UniProtKB-UniRule"/>
</dbReference>
<keyword evidence="4 5" id="KW-0539">Nucleus</keyword>
<dbReference type="PANTHER" id="PTHR48112">
    <property type="entry name" value="HIGH MOBILITY GROUP PROTEIN DSP1"/>
    <property type="match status" value="1"/>
</dbReference>
<comment type="subcellular location">
    <subcellularLocation>
        <location evidence="1">Nucleus</location>
    </subcellularLocation>
</comment>
<reference evidence="8" key="1">
    <citation type="submission" date="2021-02" db="EMBL/GenBank/DDBJ databases">
        <authorList>
            <person name="Nowell W R."/>
        </authorList>
    </citation>
    <scope>NUCLEOTIDE SEQUENCE</scope>
</reference>
<feature type="region of interest" description="Disordered" evidence="6">
    <location>
        <begin position="234"/>
        <end position="301"/>
    </location>
</feature>
<dbReference type="CDD" id="cd21978">
    <property type="entry name" value="HMG-box_HMGB_rpt1"/>
    <property type="match status" value="1"/>
</dbReference>
<evidence type="ECO:0000259" key="7">
    <source>
        <dbReference type="PROSITE" id="PS50118"/>
    </source>
</evidence>
<dbReference type="InterPro" id="IPR009071">
    <property type="entry name" value="HMG_box_dom"/>
</dbReference>
<dbReference type="EMBL" id="CAJNYV010004529">
    <property type="protein sequence ID" value="CAF3677510.1"/>
    <property type="molecule type" value="Genomic_DNA"/>
</dbReference>
<evidence type="ECO:0000256" key="4">
    <source>
        <dbReference type="ARBA" id="ARBA00023242"/>
    </source>
</evidence>
<feature type="domain" description="HMG box" evidence="7">
    <location>
        <begin position="71"/>
        <end position="141"/>
    </location>
</feature>
<dbReference type="SMART" id="SM00398">
    <property type="entry name" value="HMG"/>
    <property type="match status" value="2"/>
</dbReference>
<dbReference type="InterPro" id="IPR036910">
    <property type="entry name" value="HMG_box_dom_sf"/>
</dbReference>
<dbReference type="PRINTS" id="PR00886">
    <property type="entry name" value="HIGHMOBLTY12"/>
</dbReference>
<feature type="compositionally biased region" description="Basic and acidic residues" evidence="6">
    <location>
        <begin position="204"/>
        <end position="219"/>
    </location>
</feature>
<dbReference type="Pfam" id="PF09011">
    <property type="entry name" value="HMG_box_2"/>
    <property type="match status" value="1"/>
</dbReference>
<feature type="compositionally biased region" description="Pro residues" evidence="6">
    <location>
        <begin position="240"/>
        <end position="250"/>
    </location>
</feature>
<evidence type="ECO:0000313" key="9">
    <source>
        <dbReference type="EMBL" id="CAF4480689.1"/>
    </source>
</evidence>
<comment type="similarity">
    <text evidence="2">Belongs to the HMGB family.</text>
</comment>
<dbReference type="Pfam" id="PF00505">
    <property type="entry name" value="HMG_box"/>
    <property type="match status" value="1"/>
</dbReference>
<sequence>MTSALYYQSLTVPQQQQQQQQPQIPMYYHPQQHQPQLLQQQVLPQQIHHMMPSSHAQNREQHHQPKELHKPKGRMSAYTFFVQKCRDEHRKAYPNENANFSEFSKKCAEKWKTMTESEKAKFAAQAEIDKQRFDREMAIYQPGEKRTKKKKKDPLAPKRPLSAFFHYCKEERPKLKAINPSLSVGEIAKELGDRWNHTAPDGKLTYEESAQRDKERYEKEMNEFKLANKKALKSNASPQTIPPPPPPPPLQHQSEQQVRIHQDQQQQQQQQQQQYSSPSYQLPSFNPMQSFQPQTFGQMNNFQDNGLTSSLFPHYNGYSLQMPHNNVQMQQFQVLQQQHQQQQQQQQHMQHQTYQTLTSVNTNHHEQRHDDQDNGDDNDTESDDEE</sequence>
<evidence type="ECO:0000256" key="2">
    <source>
        <dbReference type="ARBA" id="ARBA00008774"/>
    </source>
</evidence>
<dbReference type="PANTHER" id="PTHR48112:SF32">
    <property type="entry name" value="HIGH MOBILITY GROUP PROTEIN B3"/>
    <property type="match status" value="1"/>
</dbReference>
<feature type="compositionally biased region" description="Basic and acidic residues" evidence="6">
    <location>
        <begin position="57"/>
        <end position="70"/>
    </location>
</feature>
<feature type="compositionally biased region" description="Low complexity" evidence="6">
    <location>
        <begin position="339"/>
        <end position="352"/>
    </location>
</feature>